<protein>
    <submittedName>
        <fullName evidence="3">ABC transporter substrate-binding protein</fullName>
    </submittedName>
    <submittedName>
        <fullName evidence="4">ABC_transporter substrate-binding protein</fullName>
    </submittedName>
</protein>
<dbReference type="PANTHER" id="PTHR46652">
    <property type="entry name" value="LEUCINE-RICH REPEAT AND IQ DOMAIN-CONTAINING PROTEIN 1-RELATED"/>
    <property type="match status" value="1"/>
</dbReference>
<keyword evidence="1" id="KW-0433">Leucine-rich repeat</keyword>
<evidence type="ECO:0000313" key="3">
    <source>
        <dbReference type="EMBL" id="CAI9927670.1"/>
    </source>
</evidence>
<dbReference type="InterPro" id="IPR001611">
    <property type="entry name" value="Leu-rich_rpt"/>
</dbReference>
<reference evidence="4 5" key="2">
    <citation type="submission" date="2024-07" db="EMBL/GenBank/DDBJ databases">
        <authorList>
            <person name="Akdeniz Z."/>
        </authorList>
    </citation>
    <scope>NUCLEOTIDE SEQUENCE [LARGE SCALE GENOMIC DNA]</scope>
</reference>
<dbReference type="EMBL" id="CATOUU010000384">
    <property type="protein sequence ID" value="CAI9927670.1"/>
    <property type="molecule type" value="Genomic_DNA"/>
</dbReference>
<organism evidence="3">
    <name type="scientific">Hexamita inflata</name>
    <dbReference type="NCBI Taxonomy" id="28002"/>
    <lineage>
        <taxon>Eukaryota</taxon>
        <taxon>Metamonada</taxon>
        <taxon>Diplomonadida</taxon>
        <taxon>Hexamitidae</taxon>
        <taxon>Hexamitinae</taxon>
        <taxon>Hexamita</taxon>
    </lineage>
</organism>
<gene>
    <name evidence="3" type="ORF">HINF_LOCUS15315</name>
    <name evidence="4" type="ORF">HINF_LOCUS43378</name>
</gene>
<evidence type="ECO:0000313" key="4">
    <source>
        <dbReference type="EMBL" id="CAL6049524.1"/>
    </source>
</evidence>
<keyword evidence="2" id="KW-0677">Repeat</keyword>
<evidence type="ECO:0000313" key="5">
    <source>
        <dbReference type="Proteomes" id="UP001642409"/>
    </source>
</evidence>
<dbReference type="EMBL" id="CAXDID020000180">
    <property type="protein sequence ID" value="CAL6049524.1"/>
    <property type="molecule type" value="Genomic_DNA"/>
</dbReference>
<dbReference type="Gene3D" id="3.80.10.10">
    <property type="entry name" value="Ribonuclease Inhibitor"/>
    <property type="match status" value="1"/>
</dbReference>
<reference evidence="3" key="1">
    <citation type="submission" date="2023-06" db="EMBL/GenBank/DDBJ databases">
        <authorList>
            <person name="Kurt Z."/>
        </authorList>
    </citation>
    <scope>NUCLEOTIDE SEQUENCE</scope>
</reference>
<comment type="caution">
    <text evidence="3">The sequence shown here is derived from an EMBL/GenBank/DDBJ whole genome shotgun (WGS) entry which is preliminary data.</text>
</comment>
<dbReference type="InterPro" id="IPR050836">
    <property type="entry name" value="SDS22/Internalin_LRR"/>
</dbReference>
<dbReference type="PANTHER" id="PTHR46652:SF3">
    <property type="entry name" value="LEUCINE-RICH REPEAT-CONTAINING PROTEIN 9"/>
    <property type="match status" value="1"/>
</dbReference>
<evidence type="ECO:0000256" key="1">
    <source>
        <dbReference type="ARBA" id="ARBA00022614"/>
    </source>
</evidence>
<proteinExistence type="predicted"/>
<dbReference type="PROSITE" id="PS51450">
    <property type="entry name" value="LRR"/>
    <property type="match status" value="2"/>
</dbReference>
<dbReference type="InterPro" id="IPR032675">
    <property type="entry name" value="LRR_dom_sf"/>
</dbReference>
<sequence>MSVRTSWKVPISEQFQNIQNISRLTNLTDLFISRSQVSDISTLRNLTNISVLELSENRISDISSIRYLSKITDLQLDQNIIADIYVIKYLTKLQKLNINSNRVVDLTPLKNLSNLTELFAFKNQIVHYALNLNFHTLFLEENYIQNFQSTCANVQYDLQFFPNQRQILESHSQKAINETFDIKLKLDSFRKVLNEQMKKMQRKTHLIVQRIKQNEFLEKIAELLSRNLLADQ</sequence>
<accession>A0AA86TTD4</accession>
<name>A0AA86TTD4_9EUKA</name>
<dbReference type="Proteomes" id="UP001642409">
    <property type="component" value="Unassembled WGS sequence"/>
</dbReference>
<keyword evidence="5" id="KW-1185">Reference proteome</keyword>
<dbReference type="AlphaFoldDB" id="A0AA86TTD4"/>
<dbReference type="SUPFAM" id="SSF52058">
    <property type="entry name" value="L domain-like"/>
    <property type="match status" value="1"/>
</dbReference>
<evidence type="ECO:0000256" key="2">
    <source>
        <dbReference type="ARBA" id="ARBA00022737"/>
    </source>
</evidence>